<gene>
    <name evidence="2" type="ORF">Pan54_05580</name>
</gene>
<evidence type="ECO:0000256" key="1">
    <source>
        <dbReference type="SAM" id="MobiDB-lite"/>
    </source>
</evidence>
<name>A0A5C5X9L7_9PLAN</name>
<accession>A0A5C5X9L7</accession>
<feature type="region of interest" description="Disordered" evidence="1">
    <location>
        <begin position="96"/>
        <end position="130"/>
    </location>
</feature>
<dbReference type="EMBL" id="SJPG01000001">
    <property type="protein sequence ID" value="TWT59847.1"/>
    <property type="molecule type" value="Genomic_DNA"/>
</dbReference>
<comment type="caution">
    <text evidence="2">The sequence shown here is derived from an EMBL/GenBank/DDBJ whole genome shotgun (WGS) entry which is preliminary data.</text>
</comment>
<evidence type="ECO:0008006" key="4">
    <source>
        <dbReference type="Google" id="ProtNLM"/>
    </source>
</evidence>
<proteinExistence type="predicted"/>
<organism evidence="2 3">
    <name type="scientific">Rubinisphaera italica</name>
    <dbReference type="NCBI Taxonomy" id="2527969"/>
    <lineage>
        <taxon>Bacteria</taxon>
        <taxon>Pseudomonadati</taxon>
        <taxon>Planctomycetota</taxon>
        <taxon>Planctomycetia</taxon>
        <taxon>Planctomycetales</taxon>
        <taxon>Planctomycetaceae</taxon>
        <taxon>Rubinisphaera</taxon>
    </lineage>
</organism>
<dbReference type="AlphaFoldDB" id="A0A5C5X9L7"/>
<keyword evidence="3" id="KW-1185">Reference proteome</keyword>
<feature type="compositionally biased region" description="Polar residues" evidence="1">
    <location>
        <begin position="101"/>
        <end position="112"/>
    </location>
</feature>
<reference evidence="2 3" key="1">
    <citation type="submission" date="2019-02" db="EMBL/GenBank/DDBJ databases">
        <title>Deep-cultivation of Planctomycetes and their phenomic and genomic characterization uncovers novel biology.</title>
        <authorList>
            <person name="Wiegand S."/>
            <person name="Jogler M."/>
            <person name="Boedeker C."/>
            <person name="Pinto D."/>
            <person name="Vollmers J."/>
            <person name="Rivas-Marin E."/>
            <person name="Kohn T."/>
            <person name="Peeters S.H."/>
            <person name="Heuer A."/>
            <person name="Rast P."/>
            <person name="Oberbeckmann S."/>
            <person name="Bunk B."/>
            <person name="Jeske O."/>
            <person name="Meyerdierks A."/>
            <person name="Storesund J.E."/>
            <person name="Kallscheuer N."/>
            <person name="Luecker S."/>
            <person name="Lage O.M."/>
            <person name="Pohl T."/>
            <person name="Merkel B.J."/>
            <person name="Hornburger P."/>
            <person name="Mueller R.-W."/>
            <person name="Bruemmer F."/>
            <person name="Labrenz M."/>
            <person name="Spormann A.M."/>
            <person name="Op Den Camp H."/>
            <person name="Overmann J."/>
            <person name="Amann R."/>
            <person name="Jetten M.S.M."/>
            <person name="Mascher T."/>
            <person name="Medema M.H."/>
            <person name="Devos D.P."/>
            <person name="Kaster A.-K."/>
            <person name="Ovreas L."/>
            <person name="Rohde M."/>
            <person name="Galperin M.Y."/>
            <person name="Jogler C."/>
        </authorList>
    </citation>
    <scope>NUCLEOTIDE SEQUENCE [LARGE SCALE GENOMIC DNA]</scope>
    <source>
        <strain evidence="2 3">Pan54</strain>
    </source>
</reference>
<protein>
    <recommendedName>
        <fullName evidence="4">Cna protein B-type domain protein</fullName>
    </recommendedName>
</protein>
<dbReference type="PROSITE" id="PS51257">
    <property type="entry name" value="PROKAR_LIPOPROTEIN"/>
    <property type="match status" value="1"/>
</dbReference>
<evidence type="ECO:0000313" key="3">
    <source>
        <dbReference type="Proteomes" id="UP000316095"/>
    </source>
</evidence>
<sequence length="147" mass="15604">MVSLKNIYLATVFNLCLFTFIGCNSGDSDRGPTGVLVGTVTFEGEPVTEGVIQLTHVTKGIGGTGTIGPDGTYKVDSAQGGLPLGEYQITVIPPMVEVDSGPNSPKTESPKQMPNIPPKYRSPSTSGLKFDIQKGENTLDIKMENKK</sequence>
<evidence type="ECO:0000313" key="2">
    <source>
        <dbReference type="EMBL" id="TWT59847.1"/>
    </source>
</evidence>
<dbReference type="Proteomes" id="UP000316095">
    <property type="component" value="Unassembled WGS sequence"/>
</dbReference>
<dbReference type="OrthoDB" id="287951at2"/>
<dbReference type="RefSeq" id="WP_146502032.1">
    <property type="nucleotide sequence ID" value="NZ_SJPG01000001.1"/>
</dbReference>